<protein>
    <recommendedName>
        <fullName evidence="4">HTH luxR-type domain-containing protein</fullName>
    </recommendedName>
</protein>
<dbReference type="SMART" id="SM00421">
    <property type="entry name" value="HTH_LUXR"/>
    <property type="match status" value="1"/>
</dbReference>
<evidence type="ECO:0000256" key="2">
    <source>
        <dbReference type="ARBA" id="ARBA00023125"/>
    </source>
</evidence>
<keyword evidence="2" id="KW-0238">DNA-binding</keyword>
<dbReference type="Proteomes" id="UP000095705">
    <property type="component" value="Unassembled WGS sequence"/>
</dbReference>
<feature type="domain" description="HTH luxR-type" evidence="4">
    <location>
        <begin position="354"/>
        <end position="419"/>
    </location>
</feature>
<evidence type="ECO:0000313" key="5">
    <source>
        <dbReference type="EMBL" id="OEJ35930.1"/>
    </source>
</evidence>
<dbReference type="InterPro" id="IPR000792">
    <property type="entry name" value="Tscrpt_reg_LuxR_C"/>
</dbReference>
<keyword evidence="6" id="KW-1185">Reference proteome</keyword>
<comment type="caution">
    <text evidence="5">The sequence shown here is derived from an EMBL/GenBank/DDBJ whole genome shotgun (WGS) entry which is preliminary data.</text>
</comment>
<sequence>MPFAFSAVRACDGTSCETVGLSALSFSAWSRGELTEALRLADTACQAESECAGDCAGPATVWHAALLVRVRELVSAARTLGRMEELTVGAVDADGLVAASLMCAGDLALAQGDVGAAVDAVARGVHKAQRAGLHCLLPDAHTVMALGALRQGNTSVSLEFVDQLRDHALLGRTTDRPGQHAWAAAQLLEVQGGAKSAAHFIVGIVTDDQLLSELLSSQPAAAAWLVRATRELGDASLARRVASEASGLAARNPGLRSIEAAATHAGGLLDGHPDRLMAAGEAHLDPWAGASAHEDAGKLLSALSQERDRAVEILERAVDGYTNAGAPRDARRVVSKLRSLGVRRGRYPRYAGQGGANPGSLTETEAAVAELVSHGFTNSQVGGHLFISGHTVAFHLKKIFRKLNVTSRVELTRAWSRMAEEAAGPTSAV</sequence>
<dbReference type="InterPro" id="IPR016032">
    <property type="entry name" value="Sig_transdc_resp-reg_C-effctor"/>
</dbReference>
<dbReference type="Gene3D" id="1.10.10.10">
    <property type="entry name" value="Winged helix-like DNA-binding domain superfamily/Winged helix DNA-binding domain"/>
    <property type="match status" value="1"/>
</dbReference>
<reference evidence="5 6" key="1">
    <citation type="submission" date="2016-08" db="EMBL/GenBank/DDBJ databases">
        <title>The complete genome of Streptomyces subrutilus 10-1-1.</title>
        <authorList>
            <person name="Chen X."/>
        </authorList>
    </citation>
    <scope>NUCLEOTIDE SEQUENCE [LARGE SCALE GENOMIC DNA]</scope>
    <source>
        <strain evidence="5 6">10-1-1</strain>
    </source>
</reference>
<organism evidence="5 6">
    <name type="scientific">Streptomyces subrutilus</name>
    <dbReference type="NCBI Taxonomy" id="36818"/>
    <lineage>
        <taxon>Bacteria</taxon>
        <taxon>Bacillati</taxon>
        <taxon>Actinomycetota</taxon>
        <taxon>Actinomycetes</taxon>
        <taxon>Kitasatosporales</taxon>
        <taxon>Streptomycetaceae</taxon>
        <taxon>Streptomyces</taxon>
    </lineage>
</organism>
<evidence type="ECO:0000259" key="4">
    <source>
        <dbReference type="PROSITE" id="PS50043"/>
    </source>
</evidence>
<keyword evidence="3" id="KW-0804">Transcription</keyword>
<gene>
    <name evidence="5" type="ORF">BGK67_24755</name>
</gene>
<dbReference type="PROSITE" id="PS50043">
    <property type="entry name" value="HTH_LUXR_2"/>
    <property type="match status" value="1"/>
</dbReference>
<dbReference type="InterPro" id="IPR036388">
    <property type="entry name" value="WH-like_DNA-bd_sf"/>
</dbReference>
<dbReference type="SUPFAM" id="SSF46894">
    <property type="entry name" value="C-terminal effector domain of the bipartite response regulators"/>
    <property type="match status" value="1"/>
</dbReference>
<dbReference type="CDD" id="cd06170">
    <property type="entry name" value="LuxR_C_like"/>
    <property type="match status" value="1"/>
</dbReference>
<dbReference type="GO" id="GO:0003677">
    <property type="term" value="F:DNA binding"/>
    <property type="evidence" value="ECO:0007669"/>
    <property type="project" value="UniProtKB-KW"/>
</dbReference>
<evidence type="ECO:0000313" key="6">
    <source>
        <dbReference type="Proteomes" id="UP000095705"/>
    </source>
</evidence>
<dbReference type="Pfam" id="PF00196">
    <property type="entry name" value="GerE"/>
    <property type="match status" value="1"/>
</dbReference>
<dbReference type="PRINTS" id="PR00038">
    <property type="entry name" value="HTHLUXR"/>
</dbReference>
<dbReference type="STRING" id="36818.BGK67_24755"/>
<dbReference type="PANTHER" id="PTHR44688:SF16">
    <property type="entry name" value="DNA-BINDING TRANSCRIPTIONAL ACTIVATOR DEVR_DOSR"/>
    <property type="match status" value="1"/>
</dbReference>
<accession>A0A1E5Q2N4</accession>
<evidence type="ECO:0000256" key="1">
    <source>
        <dbReference type="ARBA" id="ARBA00023015"/>
    </source>
</evidence>
<keyword evidence="1" id="KW-0805">Transcription regulation</keyword>
<proteinExistence type="predicted"/>
<dbReference type="EMBL" id="MEHK01000001">
    <property type="protein sequence ID" value="OEJ35930.1"/>
    <property type="molecule type" value="Genomic_DNA"/>
</dbReference>
<dbReference type="AlphaFoldDB" id="A0A1E5Q2N4"/>
<evidence type="ECO:0000256" key="3">
    <source>
        <dbReference type="ARBA" id="ARBA00023163"/>
    </source>
</evidence>
<dbReference type="GO" id="GO:0006355">
    <property type="term" value="P:regulation of DNA-templated transcription"/>
    <property type="evidence" value="ECO:0007669"/>
    <property type="project" value="InterPro"/>
</dbReference>
<name>A0A1E5Q2N4_9ACTN</name>
<dbReference type="PANTHER" id="PTHR44688">
    <property type="entry name" value="DNA-BINDING TRANSCRIPTIONAL ACTIVATOR DEVR_DOSR"/>
    <property type="match status" value="1"/>
</dbReference>